<proteinExistence type="predicted"/>
<protein>
    <submittedName>
        <fullName evidence="1">Uncharacterized protein</fullName>
    </submittedName>
</protein>
<reference evidence="1" key="1">
    <citation type="submission" date="2020-03" db="EMBL/GenBank/DDBJ databases">
        <title>Molecular networking-based the target discovery of potent antiproliferative macrolactams: 5/6/7/16 polycyclic ansamycins and glycosylated trienomycin from Streptomyces cacaoi subsp. asoensis.</title>
        <authorList>
            <person name="Liu L.-L."/>
        </authorList>
    </citation>
    <scope>NUCLEOTIDE SEQUENCE [LARGE SCALE GENOMIC DNA]</scope>
    <source>
        <strain evidence="1">H2S5</strain>
    </source>
</reference>
<evidence type="ECO:0000313" key="1">
    <source>
        <dbReference type="EMBL" id="QJS99085.1"/>
    </source>
</evidence>
<dbReference type="RefSeq" id="WP_171394738.1">
    <property type="nucleotide sequence ID" value="NZ_CP049838.1"/>
</dbReference>
<accession>A0A6M4WMJ7</accession>
<keyword evidence="2" id="KW-1185">Reference proteome</keyword>
<name>A0A6M4WMJ7_9ACTN</name>
<gene>
    <name evidence="1" type="ORF">G9272_01005</name>
</gene>
<evidence type="ECO:0000313" key="2">
    <source>
        <dbReference type="Proteomes" id="UP000502665"/>
    </source>
</evidence>
<dbReference type="EMBL" id="CP049838">
    <property type="protein sequence ID" value="QJS99085.1"/>
    <property type="molecule type" value="Genomic_DNA"/>
</dbReference>
<organism evidence="1 2">
    <name type="scientific">Streptomyces asoensis</name>
    <dbReference type="NCBI Taxonomy" id="249586"/>
    <lineage>
        <taxon>Bacteria</taxon>
        <taxon>Bacillati</taxon>
        <taxon>Actinomycetota</taxon>
        <taxon>Actinomycetes</taxon>
        <taxon>Kitasatosporales</taxon>
        <taxon>Streptomycetaceae</taxon>
        <taxon>Streptomyces</taxon>
    </lineage>
</organism>
<sequence>MGRARTVCARCTAFIGSTTIRASSPLIAAPIDPAPTGLSSVTGHLHPHPLLRAVLVHCCDGWMVVWSPEAEQCRHRAA</sequence>
<dbReference type="Proteomes" id="UP000502665">
    <property type="component" value="Chromosome"/>
</dbReference>
<dbReference type="AlphaFoldDB" id="A0A6M4WMJ7"/>